<dbReference type="EMBL" id="JBEDNQ010000016">
    <property type="protein sequence ID" value="MEQ3554704.1"/>
    <property type="molecule type" value="Genomic_DNA"/>
</dbReference>
<name>A0ABV1KL22_9PSEU</name>
<dbReference type="Proteomes" id="UP001494902">
    <property type="component" value="Unassembled WGS sequence"/>
</dbReference>
<keyword evidence="2" id="KW-1185">Reference proteome</keyword>
<organism evidence="1 2">
    <name type="scientific">Pseudonocardia nematodicida</name>
    <dbReference type="NCBI Taxonomy" id="1206997"/>
    <lineage>
        <taxon>Bacteria</taxon>
        <taxon>Bacillati</taxon>
        <taxon>Actinomycetota</taxon>
        <taxon>Actinomycetes</taxon>
        <taxon>Pseudonocardiales</taxon>
        <taxon>Pseudonocardiaceae</taxon>
        <taxon>Pseudonocardia</taxon>
    </lineage>
</organism>
<dbReference type="RefSeq" id="WP_349301773.1">
    <property type="nucleotide sequence ID" value="NZ_JBEDNQ010000016.1"/>
</dbReference>
<accession>A0ABV1KL22</accession>
<gene>
    <name evidence="1" type="ORF">WIS52_29925</name>
</gene>
<protein>
    <submittedName>
        <fullName evidence="1">Uncharacterized protein</fullName>
    </submittedName>
</protein>
<proteinExistence type="predicted"/>
<evidence type="ECO:0000313" key="1">
    <source>
        <dbReference type="EMBL" id="MEQ3554704.1"/>
    </source>
</evidence>
<sequence length="66" mass="7194">MTTPSLHPAELDDVALSRVRDLEAHIGVALVAYRPEPPYAALSADQLAEVRRAEAELGVQLLAYRP</sequence>
<reference evidence="1 2" key="1">
    <citation type="submission" date="2024-03" db="EMBL/GenBank/DDBJ databases">
        <title>Draft genome sequence of Pseudonocardia nematodicida JCM 31783.</title>
        <authorList>
            <person name="Butdee W."/>
            <person name="Duangmal K."/>
        </authorList>
    </citation>
    <scope>NUCLEOTIDE SEQUENCE [LARGE SCALE GENOMIC DNA]</scope>
    <source>
        <strain evidence="1 2">JCM 31783</strain>
    </source>
</reference>
<comment type="caution">
    <text evidence="1">The sequence shown here is derived from an EMBL/GenBank/DDBJ whole genome shotgun (WGS) entry which is preliminary data.</text>
</comment>
<evidence type="ECO:0000313" key="2">
    <source>
        <dbReference type="Proteomes" id="UP001494902"/>
    </source>
</evidence>